<comment type="catalytic activity">
    <reaction evidence="7">
        <text>Preferential cleavage: (Ac)2-L-Lys-D-Ala-|-D-Ala. Also transpeptidation of peptidyl-alanyl moieties that are N-acyl substituents of D-alanine.</text>
        <dbReference type="EC" id="3.4.16.4"/>
    </reaction>
</comment>
<dbReference type="SUPFAM" id="SSF56601">
    <property type="entry name" value="beta-lactamase/transpeptidase-like"/>
    <property type="match status" value="1"/>
</dbReference>
<dbReference type="Proteomes" id="UP001157125">
    <property type="component" value="Unassembled WGS sequence"/>
</dbReference>
<feature type="compositionally biased region" description="Basic and acidic residues" evidence="9">
    <location>
        <begin position="356"/>
        <end position="385"/>
    </location>
</feature>
<keyword evidence="1" id="KW-0121">Carboxypeptidase</keyword>
<dbReference type="Gene3D" id="3.40.710.10">
    <property type="entry name" value="DD-peptidase/beta-lactamase superfamily"/>
    <property type="match status" value="1"/>
</dbReference>
<dbReference type="InterPro" id="IPR036950">
    <property type="entry name" value="PBP_transglycosylase"/>
</dbReference>
<keyword evidence="6" id="KW-0511">Multifunctional enzyme</keyword>
<gene>
    <name evidence="12" type="ORF">GCM10025876_19880</name>
</gene>
<name>A0ABQ6ID72_9MICO</name>
<reference evidence="13" key="1">
    <citation type="journal article" date="2019" name="Int. J. Syst. Evol. Microbiol.">
        <title>The Global Catalogue of Microorganisms (GCM) 10K type strain sequencing project: providing services to taxonomists for standard genome sequencing and annotation.</title>
        <authorList>
            <consortium name="The Broad Institute Genomics Platform"/>
            <consortium name="The Broad Institute Genome Sequencing Center for Infectious Disease"/>
            <person name="Wu L."/>
            <person name="Ma J."/>
        </authorList>
    </citation>
    <scope>NUCLEOTIDE SEQUENCE [LARGE SCALE GENOMIC DNA]</scope>
    <source>
        <strain evidence="13">NBRC 112299</strain>
    </source>
</reference>
<proteinExistence type="predicted"/>
<dbReference type="SUPFAM" id="SSF53955">
    <property type="entry name" value="Lysozyme-like"/>
    <property type="match status" value="1"/>
</dbReference>
<dbReference type="PANTHER" id="PTHR32282:SF34">
    <property type="entry name" value="PENICILLIN-BINDING PROTEIN 1A"/>
    <property type="match status" value="1"/>
</dbReference>
<evidence type="ECO:0000259" key="10">
    <source>
        <dbReference type="Pfam" id="PF00905"/>
    </source>
</evidence>
<feature type="compositionally biased region" description="Basic and acidic residues" evidence="9">
    <location>
        <begin position="417"/>
        <end position="450"/>
    </location>
</feature>
<evidence type="ECO:0000256" key="8">
    <source>
        <dbReference type="ARBA" id="ARBA00049902"/>
    </source>
</evidence>
<evidence type="ECO:0000313" key="13">
    <source>
        <dbReference type="Proteomes" id="UP001157125"/>
    </source>
</evidence>
<evidence type="ECO:0000256" key="2">
    <source>
        <dbReference type="ARBA" id="ARBA00022670"/>
    </source>
</evidence>
<evidence type="ECO:0000256" key="7">
    <source>
        <dbReference type="ARBA" id="ARBA00034000"/>
    </source>
</evidence>
<dbReference type="PANTHER" id="PTHR32282">
    <property type="entry name" value="BINDING PROTEIN TRANSPEPTIDASE, PUTATIVE-RELATED"/>
    <property type="match status" value="1"/>
</dbReference>
<sequence>MARPSLGRLGVADRESVSISTLPDYVGQAFVAAEDRTFYTNPGINIPGMVKALWDTVVLDQPRGGSSITQQYVERYYVGETTTSIQGKIKETLLAVKIDQEQTKDEVLENYLNTIYLGRGAYGIEAASREYYDKHAADLTLSEAAMLAGIVPAPSAWDPKENHDKAEQRWNYVLDGMVDADFISQTDRDAVTEFPEPIEYSNQDVFAGPEGYILSTALDEVEAETGISRDEIESQGYRVTTTIIPAHQESTEAAVAEMPDDHAENLEAAAVTIDATTGAITSMYGGADYLERQRNAVTQDVAQAGSTFKPFALVSALEQGIGLESRYLANNEMEFDGFDQPVRNFGGRSLRLRGPHRGDAGLDQHGLRGPERGRDAAGDHGDRDPGWPSRGHAGPRGEPLERARHGVAAHPRHGHRVRDVRDRRREARLVHHRERDRQGRRDRLQAEYRR</sequence>
<dbReference type="Pfam" id="PF00912">
    <property type="entry name" value="Transgly"/>
    <property type="match status" value="1"/>
</dbReference>
<evidence type="ECO:0000259" key="11">
    <source>
        <dbReference type="Pfam" id="PF00912"/>
    </source>
</evidence>
<accession>A0ABQ6ID72</accession>
<dbReference type="InterPro" id="IPR001264">
    <property type="entry name" value="Glyco_trans_51"/>
</dbReference>
<dbReference type="InterPro" id="IPR050396">
    <property type="entry name" value="Glycosyltr_51/Transpeptidase"/>
</dbReference>
<comment type="catalytic activity">
    <reaction evidence="8">
        <text>[GlcNAc-(1-&gt;4)-Mur2Ac(oyl-L-Ala-gamma-D-Glu-L-Lys-D-Ala-D-Ala)](n)-di-trans,octa-cis-undecaprenyl diphosphate + beta-D-GlcNAc-(1-&gt;4)-Mur2Ac(oyl-L-Ala-gamma-D-Glu-L-Lys-D-Ala-D-Ala)-di-trans,octa-cis-undecaprenyl diphosphate = [GlcNAc-(1-&gt;4)-Mur2Ac(oyl-L-Ala-gamma-D-Glu-L-Lys-D-Ala-D-Ala)](n+1)-di-trans,octa-cis-undecaprenyl diphosphate + di-trans,octa-cis-undecaprenyl diphosphate + H(+)</text>
        <dbReference type="Rhea" id="RHEA:23708"/>
        <dbReference type="Rhea" id="RHEA-COMP:9602"/>
        <dbReference type="Rhea" id="RHEA-COMP:9603"/>
        <dbReference type="ChEBI" id="CHEBI:15378"/>
        <dbReference type="ChEBI" id="CHEBI:58405"/>
        <dbReference type="ChEBI" id="CHEBI:60033"/>
        <dbReference type="ChEBI" id="CHEBI:78435"/>
        <dbReference type="EC" id="2.4.99.28"/>
    </reaction>
</comment>
<dbReference type="InterPro" id="IPR023346">
    <property type="entry name" value="Lysozyme-like_dom_sf"/>
</dbReference>
<evidence type="ECO:0000256" key="4">
    <source>
        <dbReference type="ARBA" id="ARBA00022679"/>
    </source>
</evidence>
<evidence type="ECO:0000256" key="6">
    <source>
        <dbReference type="ARBA" id="ARBA00023268"/>
    </source>
</evidence>
<keyword evidence="3" id="KW-0328">Glycosyltransferase</keyword>
<keyword evidence="13" id="KW-1185">Reference proteome</keyword>
<dbReference type="Pfam" id="PF00905">
    <property type="entry name" value="Transpeptidase"/>
    <property type="match status" value="1"/>
</dbReference>
<keyword evidence="2" id="KW-0645">Protease</keyword>
<dbReference type="InterPro" id="IPR001460">
    <property type="entry name" value="PCN-bd_Tpept"/>
</dbReference>
<dbReference type="EMBL" id="BSUN01000001">
    <property type="protein sequence ID" value="GMA35784.1"/>
    <property type="molecule type" value="Genomic_DNA"/>
</dbReference>
<dbReference type="InterPro" id="IPR012338">
    <property type="entry name" value="Beta-lactam/transpept-like"/>
</dbReference>
<organism evidence="12 13">
    <name type="scientific">Demequina litorisediminis</name>
    <dbReference type="NCBI Taxonomy" id="1849022"/>
    <lineage>
        <taxon>Bacteria</taxon>
        <taxon>Bacillati</taxon>
        <taxon>Actinomycetota</taxon>
        <taxon>Actinomycetes</taxon>
        <taxon>Micrococcales</taxon>
        <taxon>Demequinaceae</taxon>
        <taxon>Demequina</taxon>
    </lineage>
</organism>
<feature type="domain" description="Glycosyl transferase family 51" evidence="11">
    <location>
        <begin position="11"/>
        <end position="177"/>
    </location>
</feature>
<evidence type="ECO:0000313" key="12">
    <source>
        <dbReference type="EMBL" id="GMA35784.1"/>
    </source>
</evidence>
<feature type="compositionally biased region" description="Basic residues" evidence="9">
    <location>
        <begin position="405"/>
        <end position="416"/>
    </location>
</feature>
<keyword evidence="4" id="KW-0808">Transferase</keyword>
<evidence type="ECO:0008006" key="14">
    <source>
        <dbReference type="Google" id="ProtNLM"/>
    </source>
</evidence>
<dbReference type="Gene3D" id="1.10.3810.10">
    <property type="entry name" value="Biosynthetic peptidoglycan transglycosylase-like"/>
    <property type="match status" value="1"/>
</dbReference>
<feature type="domain" description="Penicillin-binding protein transpeptidase" evidence="10">
    <location>
        <begin position="269"/>
        <end position="321"/>
    </location>
</feature>
<evidence type="ECO:0000256" key="9">
    <source>
        <dbReference type="SAM" id="MobiDB-lite"/>
    </source>
</evidence>
<evidence type="ECO:0000256" key="3">
    <source>
        <dbReference type="ARBA" id="ARBA00022676"/>
    </source>
</evidence>
<evidence type="ECO:0000256" key="5">
    <source>
        <dbReference type="ARBA" id="ARBA00022801"/>
    </source>
</evidence>
<feature type="region of interest" description="Disordered" evidence="9">
    <location>
        <begin position="346"/>
        <end position="450"/>
    </location>
</feature>
<keyword evidence="5" id="KW-0378">Hydrolase</keyword>
<evidence type="ECO:0000256" key="1">
    <source>
        <dbReference type="ARBA" id="ARBA00022645"/>
    </source>
</evidence>
<comment type="caution">
    <text evidence="12">The sequence shown here is derived from an EMBL/GenBank/DDBJ whole genome shotgun (WGS) entry which is preliminary data.</text>
</comment>
<protein>
    <recommendedName>
        <fullName evidence="14">Penicillin-insensitive transglycosylase</fullName>
    </recommendedName>
</protein>